<accession>A0A1B1U792</accession>
<evidence type="ECO:0000313" key="7">
    <source>
        <dbReference type="EMBL" id="ANV98606.1"/>
    </source>
</evidence>
<gene>
    <name evidence="7" type="ORF">BBW65_07265</name>
</gene>
<dbReference type="InterPro" id="IPR036909">
    <property type="entry name" value="Cyt_c-like_dom_sf"/>
</dbReference>
<evidence type="ECO:0000256" key="5">
    <source>
        <dbReference type="SAM" id="SignalP"/>
    </source>
</evidence>
<keyword evidence="1 4" id="KW-0349">Heme</keyword>
<reference evidence="8" key="1">
    <citation type="submission" date="2016-07" db="EMBL/GenBank/DDBJ databases">
        <authorList>
            <person name="Florea S."/>
            <person name="Webb J.S."/>
            <person name="Jaromczyk J."/>
            <person name="Schardl C.L."/>
        </authorList>
    </citation>
    <scope>NUCLEOTIDE SEQUENCE [LARGE SCALE GENOMIC DNA]</scope>
    <source>
        <strain evidence="8">MIT 01-6242</strain>
    </source>
</reference>
<dbReference type="Gene3D" id="1.10.760.10">
    <property type="entry name" value="Cytochrome c-like domain"/>
    <property type="match status" value="1"/>
</dbReference>
<keyword evidence="5" id="KW-0732">Signal</keyword>
<proteinExistence type="predicted"/>
<dbReference type="AlphaFoldDB" id="A0A1B1U792"/>
<keyword evidence="2 4" id="KW-0479">Metal-binding</keyword>
<name>A0A1B1U792_9HELI</name>
<feature type="signal peptide" evidence="5">
    <location>
        <begin position="1"/>
        <end position="18"/>
    </location>
</feature>
<evidence type="ECO:0000256" key="1">
    <source>
        <dbReference type="ARBA" id="ARBA00022617"/>
    </source>
</evidence>
<dbReference type="Proteomes" id="UP000092884">
    <property type="component" value="Chromosome"/>
</dbReference>
<dbReference type="STRING" id="222136.BBW65_07265"/>
<dbReference type="GO" id="GO:0020037">
    <property type="term" value="F:heme binding"/>
    <property type="evidence" value="ECO:0007669"/>
    <property type="project" value="InterPro"/>
</dbReference>
<keyword evidence="8" id="KW-1185">Reference proteome</keyword>
<dbReference type="OrthoDB" id="5340148at2"/>
<dbReference type="KEGG" id="het:BBW65_07265"/>
<protein>
    <submittedName>
        <fullName evidence="7">Cytochrome C</fullName>
    </submittedName>
</protein>
<dbReference type="GO" id="GO:0009055">
    <property type="term" value="F:electron transfer activity"/>
    <property type="evidence" value="ECO:0007669"/>
    <property type="project" value="InterPro"/>
</dbReference>
<feature type="chain" id="PRO_5008530217" evidence="5">
    <location>
        <begin position="19"/>
        <end position="96"/>
    </location>
</feature>
<keyword evidence="3 4" id="KW-0408">Iron</keyword>
<dbReference type="PROSITE" id="PS51007">
    <property type="entry name" value="CYTC"/>
    <property type="match status" value="1"/>
</dbReference>
<evidence type="ECO:0000313" key="8">
    <source>
        <dbReference type="Proteomes" id="UP000092884"/>
    </source>
</evidence>
<dbReference type="EMBL" id="CP016503">
    <property type="protein sequence ID" value="ANV98606.1"/>
    <property type="molecule type" value="Genomic_DNA"/>
</dbReference>
<evidence type="ECO:0000256" key="3">
    <source>
        <dbReference type="ARBA" id="ARBA00023004"/>
    </source>
</evidence>
<evidence type="ECO:0000256" key="4">
    <source>
        <dbReference type="PROSITE-ProRule" id="PRU00433"/>
    </source>
</evidence>
<evidence type="ECO:0000259" key="6">
    <source>
        <dbReference type="PROSITE" id="PS51007"/>
    </source>
</evidence>
<dbReference type="GO" id="GO:0046872">
    <property type="term" value="F:metal ion binding"/>
    <property type="evidence" value="ECO:0007669"/>
    <property type="project" value="UniProtKB-KW"/>
</dbReference>
<feature type="domain" description="Cytochrome c" evidence="6">
    <location>
        <begin position="15"/>
        <end position="96"/>
    </location>
</feature>
<organism evidence="7 8">
    <name type="scientific">Helicobacter enhydrae</name>
    <dbReference type="NCBI Taxonomy" id="222136"/>
    <lineage>
        <taxon>Bacteria</taxon>
        <taxon>Pseudomonadati</taxon>
        <taxon>Campylobacterota</taxon>
        <taxon>Epsilonproteobacteria</taxon>
        <taxon>Campylobacterales</taxon>
        <taxon>Helicobacteraceae</taxon>
        <taxon>Helicobacter</taxon>
    </lineage>
</organism>
<sequence length="96" mass="10051">MKKIVALCALGLASMLFAEAPAVFKKCVACHGADGKKVGVAPKAIAGLPKEEVIKFLNGYKNKTIKTPKAAIMYAQAKNLSDADIAALADYLSALK</sequence>
<dbReference type="InterPro" id="IPR009056">
    <property type="entry name" value="Cyt_c-like_dom"/>
</dbReference>
<dbReference type="RefSeq" id="WP_066341514.1">
    <property type="nucleotide sequence ID" value="NZ_CP016503.1"/>
</dbReference>
<dbReference type="SUPFAM" id="SSF46626">
    <property type="entry name" value="Cytochrome c"/>
    <property type="match status" value="1"/>
</dbReference>
<dbReference type="Pfam" id="PF00034">
    <property type="entry name" value="Cytochrom_C"/>
    <property type="match status" value="1"/>
</dbReference>
<evidence type="ECO:0000256" key="2">
    <source>
        <dbReference type="ARBA" id="ARBA00022723"/>
    </source>
</evidence>